<dbReference type="Proteomes" id="UP001143463">
    <property type="component" value="Unassembled WGS sequence"/>
</dbReference>
<dbReference type="AlphaFoldDB" id="A0A9W6L8K3"/>
<sequence length="80" mass="7891">MNICFYEAIARSPLGAAVTLEGRVTFAVVMSLSPAVAALAGALVLGQAVTPVGAVAIALVVVACAGAVRWGGRRAAPVEA</sequence>
<name>A0A9W6L8K3_9PSEU</name>
<dbReference type="InterPro" id="IPR037185">
    <property type="entry name" value="EmrE-like"/>
</dbReference>
<dbReference type="SUPFAM" id="SSF103481">
    <property type="entry name" value="Multidrug resistance efflux transporter EmrE"/>
    <property type="match status" value="1"/>
</dbReference>
<proteinExistence type="predicted"/>
<reference evidence="2" key="1">
    <citation type="journal article" date="2014" name="Int. J. Syst. Evol. Microbiol.">
        <title>Complete genome sequence of Corynebacterium casei LMG S-19264T (=DSM 44701T), isolated from a smear-ripened cheese.</title>
        <authorList>
            <consortium name="US DOE Joint Genome Institute (JGI-PGF)"/>
            <person name="Walter F."/>
            <person name="Albersmeier A."/>
            <person name="Kalinowski J."/>
            <person name="Ruckert C."/>
        </authorList>
    </citation>
    <scope>NUCLEOTIDE SEQUENCE</scope>
    <source>
        <strain evidence="2">VKM Ac-1069</strain>
    </source>
</reference>
<comment type="caution">
    <text evidence="2">The sequence shown here is derived from an EMBL/GenBank/DDBJ whole genome shotgun (WGS) entry which is preliminary data.</text>
</comment>
<keyword evidence="1" id="KW-1133">Transmembrane helix</keyword>
<keyword evidence="1" id="KW-0472">Membrane</keyword>
<feature type="transmembrane region" description="Helical" evidence="1">
    <location>
        <begin position="24"/>
        <end position="45"/>
    </location>
</feature>
<gene>
    <name evidence="2" type="ORF">GCM10017577_59230</name>
</gene>
<protein>
    <recommendedName>
        <fullName evidence="4">EamA-like transporter family protein</fullName>
    </recommendedName>
</protein>
<accession>A0A9W6L8K3</accession>
<keyword evidence="3" id="KW-1185">Reference proteome</keyword>
<organism evidence="2 3">
    <name type="scientific">Pseudonocardia halophobica</name>
    <dbReference type="NCBI Taxonomy" id="29401"/>
    <lineage>
        <taxon>Bacteria</taxon>
        <taxon>Bacillati</taxon>
        <taxon>Actinomycetota</taxon>
        <taxon>Actinomycetes</taxon>
        <taxon>Pseudonocardiales</taxon>
        <taxon>Pseudonocardiaceae</taxon>
        <taxon>Pseudonocardia</taxon>
    </lineage>
</organism>
<evidence type="ECO:0000313" key="2">
    <source>
        <dbReference type="EMBL" id="GLL14775.1"/>
    </source>
</evidence>
<feature type="transmembrane region" description="Helical" evidence="1">
    <location>
        <begin position="52"/>
        <end position="72"/>
    </location>
</feature>
<dbReference type="EMBL" id="BSFQ01000036">
    <property type="protein sequence ID" value="GLL14775.1"/>
    <property type="molecule type" value="Genomic_DNA"/>
</dbReference>
<evidence type="ECO:0008006" key="4">
    <source>
        <dbReference type="Google" id="ProtNLM"/>
    </source>
</evidence>
<dbReference type="RefSeq" id="WP_037049192.1">
    <property type="nucleotide sequence ID" value="NZ_BAAAUZ010000005.1"/>
</dbReference>
<evidence type="ECO:0000313" key="3">
    <source>
        <dbReference type="Proteomes" id="UP001143463"/>
    </source>
</evidence>
<keyword evidence="1" id="KW-0812">Transmembrane</keyword>
<reference evidence="2" key="2">
    <citation type="submission" date="2023-01" db="EMBL/GenBank/DDBJ databases">
        <authorList>
            <person name="Sun Q."/>
            <person name="Evtushenko L."/>
        </authorList>
    </citation>
    <scope>NUCLEOTIDE SEQUENCE</scope>
    <source>
        <strain evidence="2">VKM Ac-1069</strain>
    </source>
</reference>
<evidence type="ECO:0000256" key="1">
    <source>
        <dbReference type="SAM" id="Phobius"/>
    </source>
</evidence>